<accession>A0A6G0W3N1</accession>
<evidence type="ECO:0000313" key="4">
    <source>
        <dbReference type="Proteomes" id="UP000478052"/>
    </source>
</evidence>
<dbReference type="AlphaFoldDB" id="A0A6G0W3N1"/>
<dbReference type="PANTHER" id="PTHR10773">
    <property type="entry name" value="DNA-DIRECTED RNA POLYMERASES I, II, AND III SUBUNIT RPABC2"/>
    <property type="match status" value="1"/>
</dbReference>
<sequence length="551" mass="64394">MSIEIQIIFDNFWKLGNKSRQRDFLIQCVVKGSNQMISRRSNTYSYFLSYMGEKYRVCQQYLLTTLDIKQKFLIYTTNNCSPLATALSDSRGQVIPKNKLNEIIVSKLHEFIKKLPAVPSHYFRASTTKKYLPAEFMNILRLYAVYKDYCKTNNDTPVSKYFFRKVFIEEYNLGFHLPKKDKCRTCSKFDNIINLYGGSSQDESMINHQQHINDKEDCKAITRSLCVSFDLQKVLNTPKGDNMNLYYSRKFSTYNLTIYESRNQNAFCYLWGETIGNRGCNEIVSCIYNYLIRVDQRQSITSIALFCDSCAGQNKNKAMFAMIQYVLKFELKCITEIKLTFLLPGHTYMPVDSIHATIERFIKKTTVWAPSEWPPIIRNARTNPRPLEVIELKSTEFLDWKQFSTTFFPNILKTETGERVMNSKLKSLLFIKIDEDVDIMIFESYKFEECPKKLKVIKKRGRFVQKPTLPKKCYERKLPISSAKFKDLSDLSKNGIIPEKFHAEYYDMNSTETIRDCLGESDIEDSDVSNIIVNGLMIFFYLLTKVFLLLT</sequence>
<dbReference type="EMBL" id="VUJU01009706">
    <property type="protein sequence ID" value="KAF0718196.1"/>
    <property type="molecule type" value="Genomic_DNA"/>
</dbReference>
<evidence type="ECO:0000313" key="3">
    <source>
        <dbReference type="EMBL" id="KAF0718196.1"/>
    </source>
</evidence>
<keyword evidence="4" id="KW-1185">Reference proteome</keyword>
<evidence type="ECO:0000256" key="1">
    <source>
        <dbReference type="SAM" id="Phobius"/>
    </source>
</evidence>
<organism evidence="3 4">
    <name type="scientific">Aphis craccivora</name>
    <name type="common">Cowpea aphid</name>
    <dbReference type="NCBI Taxonomy" id="307492"/>
    <lineage>
        <taxon>Eukaryota</taxon>
        <taxon>Metazoa</taxon>
        <taxon>Ecdysozoa</taxon>
        <taxon>Arthropoda</taxon>
        <taxon>Hexapoda</taxon>
        <taxon>Insecta</taxon>
        <taxon>Pterygota</taxon>
        <taxon>Neoptera</taxon>
        <taxon>Paraneoptera</taxon>
        <taxon>Hemiptera</taxon>
        <taxon>Sternorrhyncha</taxon>
        <taxon>Aphidomorpha</taxon>
        <taxon>Aphidoidea</taxon>
        <taxon>Aphididae</taxon>
        <taxon>Aphidini</taxon>
        <taxon>Aphis</taxon>
        <taxon>Aphis</taxon>
    </lineage>
</organism>
<keyword evidence="1" id="KW-0472">Membrane</keyword>
<dbReference type="PANTHER" id="PTHR10773:SF19">
    <property type="match status" value="1"/>
</dbReference>
<feature type="transmembrane region" description="Helical" evidence="1">
    <location>
        <begin position="531"/>
        <end position="550"/>
    </location>
</feature>
<gene>
    <name evidence="3" type="ORF">FWK35_00025981</name>
</gene>
<feature type="domain" description="DUF7869" evidence="2">
    <location>
        <begin position="263"/>
        <end position="403"/>
    </location>
</feature>
<protein>
    <recommendedName>
        <fullName evidence="2">DUF7869 domain-containing protein</fullName>
    </recommendedName>
</protein>
<comment type="caution">
    <text evidence="3">The sequence shown here is derived from an EMBL/GenBank/DDBJ whole genome shotgun (WGS) entry which is preliminary data.</text>
</comment>
<name>A0A6G0W3N1_APHCR</name>
<dbReference type="Pfam" id="PF25273">
    <property type="entry name" value="DUF7869"/>
    <property type="match status" value="1"/>
</dbReference>
<proteinExistence type="predicted"/>
<evidence type="ECO:0000259" key="2">
    <source>
        <dbReference type="Pfam" id="PF25273"/>
    </source>
</evidence>
<dbReference type="Proteomes" id="UP000478052">
    <property type="component" value="Unassembled WGS sequence"/>
</dbReference>
<keyword evidence="1" id="KW-0812">Transmembrane</keyword>
<reference evidence="3 4" key="1">
    <citation type="submission" date="2019-08" db="EMBL/GenBank/DDBJ databases">
        <title>Whole genome of Aphis craccivora.</title>
        <authorList>
            <person name="Voronova N.V."/>
            <person name="Shulinski R.S."/>
            <person name="Bandarenka Y.V."/>
            <person name="Zhorov D.G."/>
            <person name="Warner D."/>
        </authorList>
    </citation>
    <scope>NUCLEOTIDE SEQUENCE [LARGE SCALE GENOMIC DNA]</scope>
    <source>
        <strain evidence="3">180601</strain>
        <tissue evidence="3">Whole Body</tissue>
    </source>
</reference>
<keyword evidence="1" id="KW-1133">Transmembrane helix</keyword>
<dbReference type="OrthoDB" id="6628586at2759"/>
<dbReference type="InterPro" id="IPR057191">
    <property type="entry name" value="DUF7869"/>
</dbReference>